<evidence type="ECO:0000313" key="2">
    <source>
        <dbReference type="EMBL" id="CAK9105654.1"/>
    </source>
</evidence>
<dbReference type="EMBL" id="CAXAMN010026783">
    <property type="protein sequence ID" value="CAK9105654.1"/>
    <property type="molecule type" value="Genomic_DNA"/>
</dbReference>
<comment type="caution">
    <text evidence="2">The sequence shown here is derived from an EMBL/GenBank/DDBJ whole genome shotgun (WGS) entry which is preliminary data.</text>
</comment>
<evidence type="ECO:0000313" key="3">
    <source>
        <dbReference type="Proteomes" id="UP001642484"/>
    </source>
</evidence>
<dbReference type="Proteomes" id="UP001642484">
    <property type="component" value="Unassembled WGS sequence"/>
</dbReference>
<feature type="chain" id="PRO_5047318144" evidence="1">
    <location>
        <begin position="26"/>
        <end position="175"/>
    </location>
</feature>
<feature type="signal peptide" evidence="1">
    <location>
        <begin position="1"/>
        <end position="25"/>
    </location>
</feature>
<accession>A0ABP0RZZ5</accession>
<sequence>MAARFPGTWLCFSTWLFLGVADKKAAEELPEMLAKIRSGEFDNNFFDGDCLVKTPTNEKEAAAGCILDKVGAIVMEQGVQDFVNDLQVDLAACCTKDADDCLTDLGPAYSMLTTVNNHKAAADSVASAVAFHLLRAVEKRISQNMIRASHAHYWGRCPMLKDCNLEALQKGSKEL</sequence>
<keyword evidence="1" id="KW-0732">Signal</keyword>
<proteinExistence type="predicted"/>
<reference evidence="2 3" key="1">
    <citation type="submission" date="2024-02" db="EMBL/GenBank/DDBJ databases">
        <authorList>
            <person name="Chen Y."/>
            <person name="Shah S."/>
            <person name="Dougan E. K."/>
            <person name="Thang M."/>
            <person name="Chan C."/>
        </authorList>
    </citation>
    <scope>NUCLEOTIDE SEQUENCE [LARGE SCALE GENOMIC DNA]</scope>
</reference>
<name>A0ABP0RZZ5_9DINO</name>
<protein>
    <submittedName>
        <fullName evidence="2">Uncharacterized protein</fullName>
    </submittedName>
</protein>
<organism evidence="2 3">
    <name type="scientific">Durusdinium trenchii</name>
    <dbReference type="NCBI Taxonomy" id="1381693"/>
    <lineage>
        <taxon>Eukaryota</taxon>
        <taxon>Sar</taxon>
        <taxon>Alveolata</taxon>
        <taxon>Dinophyceae</taxon>
        <taxon>Suessiales</taxon>
        <taxon>Symbiodiniaceae</taxon>
        <taxon>Durusdinium</taxon>
    </lineage>
</organism>
<keyword evidence="3" id="KW-1185">Reference proteome</keyword>
<evidence type="ECO:0000256" key="1">
    <source>
        <dbReference type="SAM" id="SignalP"/>
    </source>
</evidence>
<gene>
    <name evidence="2" type="ORF">CCMP2556_LOCUS49429</name>
</gene>